<dbReference type="GO" id="GO:0005688">
    <property type="term" value="C:U6 snRNP"/>
    <property type="evidence" value="ECO:0007669"/>
    <property type="project" value="UniProtKB-UniRule"/>
</dbReference>
<evidence type="ECO:0000256" key="3">
    <source>
        <dbReference type="ARBA" id="ARBA00022664"/>
    </source>
</evidence>
<dbReference type="AlphaFoldDB" id="A0A4T0WXZ4"/>
<comment type="subunit">
    <text evidence="9">LSm subunits form a heteromer with a doughnut shape.</text>
</comment>
<evidence type="ECO:0000256" key="5">
    <source>
        <dbReference type="ARBA" id="ARBA00022884"/>
    </source>
</evidence>
<dbReference type="InterPro" id="IPR034103">
    <property type="entry name" value="Lsm8"/>
</dbReference>
<dbReference type="GO" id="GO:0000398">
    <property type="term" value="P:mRNA splicing, via spliceosome"/>
    <property type="evidence" value="ECO:0007669"/>
    <property type="project" value="UniProtKB-UniRule"/>
</dbReference>
<dbReference type="Pfam" id="PF01423">
    <property type="entry name" value="LSM"/>
    <property type="match status" value="1"/>
</dbReference>
<dbReference type="InterPro" id="IPR001163">
    <property type="entry name" value="Sm_dom_euk/arc"/>
</dbReference>
<dbReference type="Proteomes" id="UP000307173">
    <property type="component" value="Unassembled WGS sequence"/>
</dbReference>
<dbReference type="GO" id="GO:0003729">
    <property type="term" value="F:mRNA binding"/>
    <property type="evidence" value="ECO:0007669"/>
    <property type="project" value="TreeGrafter"/>
</dbReference>
<evidence type="ECO:0000256" key="9">
    <source>
        <dbReference type="RuleBase" id="RU365048"/>
    </source>
</evidence>
<sequence length="103" mass="11330">MSALKEFVGEKVKIVTLDGEVYTGKLDGFDNNTNIVLLDVTERKFSSTEPTIEKTSAGLIVRGDSIMCVGTYDEDVESITDYSKISAEKIKDSKNSMVSKLKI</sequence>
<keyword evidence="6 9" id="KW-0508">mRNA splicing</keyword>
<dbReference type="PANTHER" id="PTHR15588">
    <property type="entry name" value="LSM1"/>
    <property type="match status" value="1"/>
</dbReference>
<accession>A0A4T0WXZ4</accession>
<evidence type="ECO:0000256" key="4">
    <source>
        <dbReference type="ARBA" id="ARBA00022728"/>
    </source>
</evidence>
<evidence type="ECO:0000256" key="7">
    <source>
        <dbReference type="ARBA" id="ARBA00023242"/>
    </source>
</evidence>
<organism evidence="11 12">
    <name type="scientific">Pichia inconspicua</name>
    <dbReference type="NCBI Taxonomy" id="52247"/>
    <lineage>
        <taxon>Eukaryota</taxon>
        <taxon>Fungi</taxon>
        <taxon>Dikarya</taxon>
        <taxon>Ascomycota</taxon>
        <taxon>Saccharomycotina</taxon>
        <taxon>Pichiomycetes</taxon>
        <taxon>Pichiales</taxon>
        <taxon>Pichiaceae</taxon>
        <taxon>Pichia</taxon>
    </lineage>
</organism>
<keyword evidence="8 9" id="KW-0687">Ribonucleoprotein</keyword>
<keyword evidence="7 9" id="KW-0539">Nucleus</keyword>
<feature type="domain" description="Sm" evidence="10">
    <location>
        <begin position="1"/>
        <end position="75"/>
    </location>
</feature>
<evidence type="ECO:0000313" key="11">
    <source>
        <dbReference type="EMBL" id="TID19287.1"/>
    </source>
</evidence>
<dbReference type="OrthoDB" id="422364at2759"/>
<dbReference type="CDD" id="cd01727">
    <property type="entry name" value="LSm8"/>
    <property type="match status" value="1"/>
</dbReference>
<keyword evidence="12" id="KW-1185">Reference proteome</keyword>
<reference evidence="11 12" key="1">
    <citation type="journal article" date="2019" name="Front. Genet.">
        <title>Whole-Genome Sequencing of the Opportunistic Yeast Pathogen Candida inconspicua Uncovers Its Hybrid Origin.</title>
        <authorList>
            <person name="Mixao V."/>
            <person name="Hansen A.P."/>
            <person name="Saus E."/>
            <person name="Boekhout T."/>
            <person name="Lass-Florl C."/>
            <person name="Gabaldon T."/>
        </authorList>
    </citation>
    <scope>NUCLEOTIDE SEQUENCE [LARGE SCALE GENOMIC DNA]</scope>
    <source>
        <strain evidence="11 12">CBS 180</strain>
    </source>
</reference>
<keyword evidence="4 9" id="KW-0747">Spliceosome</keyword>
<dbReference type="InterPro" id="IPR010920">
    <property type="entry name" value="LSM_dom_sf"/>
</dbReference>
<gene>
    <name evidence="9" type="primary">LSM8</name>
    <name evidence="11" type="ORF">CANINC_003716</name>
</gene>
<dbReference type="PANTHER" id="PTHR15588:SF9">
    <property type="entry name" value="U6 SNRNA-ASSOCIATED SM-LIKE PROTEIN LSM8"/>
    <property type="match status" value="1"/>
</dbReference>
<dbReference type="InterPro" id="IPR047575">
    <property type="entry name" value="Sm"/>
</dbReference>
<name>A0A4T0WXZ4_9ASCO</name>
<dbReference type="GO" id="GO:0046540">
    <property type="term" value="C:U4/U6 x U5 tri-snRNP complex"/>
    <property type="evidence" value="ECO:0007669"/>
    <property type="project" value="UniProtKB-UniRule"/>
</dbReference>
<dbReference type="EMBL" id="SELW01000597">
    <property type="protein sequence ID" value="TID19287.1"/>
    <property type="molecule type" value="Genomic_DNA"/>
</dbReference>
<dbReference type="Gene3D" id="2.30.30.100">
    <property type="match status" value="1"/>
</dbReference>
<evidence type="ECO:0000256" key="6">
    <source>
        <dbReference type="ARBA" id="ARBA00023187"/>
    </source>
</evidence>
<comment type="subcellular location">
    <subcellularLocation>
        <location evidence="1 9">Nucleus</location>
    </subcellularLocation>
</comment>
<comment type="function">
    <text evidence="9">Plays role in pre-mRNA splicing as component of the U4/U6-U5 tri-snRNP complex that is involved in spliceosome assembly, and as component of the precatalytic spliceosome (spliceosome B complex). The heptameric LSM2-8 complex binds specifically to the 3'-terminal U-tract of U6 snRNA.</text>
</comment>
<protein>
    <recommendedName>
        <fullName evidence="9">LSM2-LSM8 complex subunit LSM8</fullName>
    </recommendedName>
</protein>
<evidence type="ECO:0000259" key="10">
    <source>
        <dbReference type="PROSITE" id="PS52002"/>
    </source>
</evidence>
<keyword evidence="5 9" id="KW-0694">RNA-binding</keyword>
<dbReference type="SUPFAM" id="SSF50182">
    <property type="entry name" value="Sm-like ribonucleoproteins"/>
    <property type="match status" value="1"/>
</dbReference>
<evidence type="ECO:0000256" key="1">
    <source>
        <dbReference type="ARBA" id="ARBA00004123"/>
    </source>
</evidence>
<comment type="similarity">
    <text evidence="2 9">Belongs to the snRNP Sm proteins family.</text>
</comment>
<evidence type="ECO:0000256" key="8">
    <source>
        <dbReference type="ARBA" id="ARBA00023274"/>
    </source>
</evidence>
<dbReference type="SMART" id="SM00651">
    <property type="entry name" value="Sm"/>
    <property type="match status" value="1"/>
</dbReference>
<dbReference type="STRING" id="52247.A0A4T0WXZ4"/>
<evidence type="ECO:0000313" key="12">
    <source>
        <dbReference type="Proteomes" id="UP000307173"/>
    </source>
</evidence>
<keyword evidence="3 9" id="KW-0507">mRNA processing</keyword>
<proteinExistence type="inferred from homology"/>
<dbReference type="InterPro" id="IPR044642">
    <property type="entry name" value="PTHR15588"/>
</dbReference>
<dbReference type="PROSITE" id="PS52002">
    <property type="entry name" value="SM"/>
    <property type="match status" value="1"/>
</dbReference>
<comment type="caution">
    <text evidence="11">The sequence shown here is derived from an EMBL/GenBank/DDBJ whole genome shotgun (WGS) entry which is preliminary data.</text>
</comment>
<dbReference type="GO" id="GO:0071011">
    <property type="term" value="C:precatalytic spliceosome"/>
    <property type="evidence" value="ECO:0007669"/>
    <property type="project" value="TreeGrafter"/>
</dbReference>
<evidence type="ECO:0000256" key="2">
    <source>
        <dbReference type="ARBA" id="ARBA00006850"/>
    </source>
</evidence>